<reference evidence="3 4" key="2">
    <citation type="submission" date="2019-09" db="EMBL/GenBank/DDBJ databases">
        <authorList>
            <person name="Jin C."/>
        </authorList>
    </citation>
    <scope>NUCLEOTIDE SEQUENCE [LARGE SCALE GENOMIC DNA]</scope>
    <source>
        <strain evidence="3 4">AN110305</strain>
    </source>
</reference>
<name>A0A5B2WRZ7_9PSEU</name>
<keyword evidence="1" id="KW-0238">DNA-binding</keyword>
<gene>
    <name evidence="3" type="ORF">F0L68_30215</name>
</gene>
<protein>
    <submittedName>
        <fullName evidence="3">Helix-turn-helix transcriptional regulator</fullName>
    </submittedName>
</protein>
<dbReference type="PANTHER" id="PTHR46797">
    <property type="entry name" value="HTH-TYPE TRANSCRIPTIONAL REGULATOR"/>
    <property type="match status" value="1"/>
</dbReference>
<evidence type="ECO:0000256" key="1">
    <source>
        <dbReference type="ARBA" id="ARBA00023125"/>
    </source>
</evidence>
<dbReference type="InterPro" id="IPR010982">
    <property type="entry name" value="Lambda_DNA-bd_dom_sf"/>
</dbReference>
<sequence>MSIVNIQQPEFGQRLRALRVERGLSQRDATGGVVNPSYISLLESGARVPTLEVVLQIARALNVPLDALVDDAELPAKGIGGTSPDVRLVLEILGRSSADFGDLADAQVHFAKAYESARRDGVPVSILEHGIALADLLTLRSEGEARYDLLAELATVAENIGVAELIVKVRIDHAAAARDTGRLAEALELAESAAERISATELANTSEHVRTLGVLISIRCDSGDAGDAAHLIDRMLRVAEKIDSRPILGRAHWVACVAYARIGHPELAVRHVRQAREMLATPGTSLREWAKFSRAAASALLDAEAELGEIDQYLTWARAALDMVEAPGEAQLLASLEARYALAAGDPRRALLLSEREPEGLPAAELVRLRLTCGRALHQLGDQDRAMDRLRSAAGLCEELSAYRLAAQIWREIDQLRSANGPTAVSGRASGVA</sequence>
<dbReference type="GO" id="GO:0003677">
    <property type="term" value="F:DNA binding"/>
    <property type="evidence" value="ECO:0007669"/>
    <property type="project" value="UniProtKB-KW"/>
</dbReference>
<dbReference type="SUPFAM" id="SSF47413">
    <property type="entry name" value="lambda repressor-like DNA-binding domains"/>
    <property type="match status" value="1"/>
</dbReference>
<comment type="caution">
    <text evidence="3">The sequence shown here is derived from an EMBL/GenBank/DDBJ whole genome shotgun (WGS) entry which is preliminary data.</text>
</comment>
<dbReference type="PANTHER" id="PTHR46797:SF1">
    <property type="entry name" value="METHYLPHOSPHONATE SYNTHASE"/>
    <property type="match status" value="1"/>
</dbReference>
<feature type="domain" description="HTH cro/C1-type" evidence="2">
    <location>
        <begin position="15"/>
        <end position="68"/>
    </location>
</feature>
<organism evidence="3 4">
    <name type="scientific">Solihabitans fulvus</name>
    <dbReference type="NCBI Taxonomy" id="1892852"/>
    <lineage>
        <taxon>Bacteria</taxon>
        <taxon>Bacillati</taxon>
        <taxon>Actinomycetota</taxon>
        <taxon>Actinomycetes</taxon>
        <taxon>Pseudonocardiales</taxon>
        <taxon>Pseudonocardiaceae</taxon>
        <taxon>Solihabitans</taxon>
    </lineage>
</organism>
<dbReference type="GO" id="GO:0005829">
    <property type="term" value="C:cytosol"/>
    <property type="evidence" value="ECO:0007669"/>
    <property type="project" value="TreeGrafter"/>
</dbReference>
<evidence type="ECO:0000313" key="4">
    <source>
        <dbReference type="Proteomes" id="UP000323454"/>
    </source>
</evidence>
<dbReference type="Proteomes" id="UP000323454">
    <property type="component" value="Unassembled WGS sequence"/>
</dbReference>
<dbReference type="InterPro" id="IPR050807">
    <property type="entry name" value="TransReg_Diox_bact_type"/>
</dbReference>
<dbReference type="RefSeq" id="WP_149853257.1">
    <property type="nucleotide sequence ID" value="NZ_VUOB01000061.1"/>
</dbReference>
<dbReference type="CDD" id="cd00093">
    <property type="entry name" value="HTH_XRE"/>
    <property type="match status" value="1"/>
</dbReference>
<dbReference type="EMBL" id="VUOB01000061">
    <property type="protein sequence ID" value="KAA2254461.1"/>
    <property type="molecule type" value="Genomic_DNA"/>
</dbReference>
<dbReference type="PROSITE" id="PS50943">
    <property type="entry name" value="HTH_CROC1"/>
    <property type="match status" value="1"/>
</dbReference>
<dbReference type="InterPro" id="IPR011990">
    <property type="entry name" value="TPR-like_helical_dom_sf"/>
</dbReference>
<dbReference type="Gene3D" id="1.25.40.10">
    <property type="entry name" value="Tetratricopeptide repeat domain"/>
    <property type="match status" value="1"/>
</dbReference>
<dbReference type="SUPFAM" id="SSF48452">
    <property type="entry name" value="TPR-like"/>
    <property type="match status" value="2"/>
</dbReference>
<reference evidence="3 4" key="1">
    <citation type="submission" date="2019-09" db="EMBL/GenBank/DDBJ databases">
        <title>Goodfellowia gen. nov., a new genus of the Pseudonocardineae related to Actinoalloteichus, containing Goodfellowia coeruleoviolacea gen. nov., comb. nov. gen. nov., comb. nov.</title>
        <authorList>
            <person name="Labeda D."/>
        </authorList>
    </citation>
    <scope>NUCLEOTIDE SEQUENCE [LARGE SCALE GENOMIC DNA]</scope>
    <source>
        <strain evidence="3 4">AN110305</strain>
    </source>
</reference>
<accession>A0A5B2WRZ7</accession>
<proteinExistence type="predicted"/>
<evidence type="ECO:0000259" key="2">
    <source>
        <dbReference type="PROSITE" id="PS50943"/>
    </source>
</evidence>
<dbReference type="GO" id="GO:0003700">
    <property type="term" value="F:DNA-binding transcription factor activity"/>
    <property type="evidence" value="ECO:0007669"/>
    <property type="project" value="TreeGrafter"/>
</dbReference>
<dbReference type="InterPro" id="IPR001387">
    <property type="entry name" value="Cro/C1-type_HTH"/>
</dbReference>
<dbReference type="SMART" id="SM00530">
    <property type="entry name" value="HTH_XRE"/>
    <property type="match status" value="1"/>
</dbReference>
<dbReference type="Gene3D" id="1.10.260.40">
    <property type="entry name" value="lambda repressor-like DNA-binding domains"/>
    <property type="match status" value="1"/>
</dbReference>
<dbReference type="Pfam" id="PF13560">
    <property type="entry name" value="HTH_31"/>
    <property type="match status" value="1"/>
</dbReference>
<keyword evidence="4" id="KW-1185">Reference proteome</keyword>
<dbReference type="OrthoDB" id="3380004at2"/>
<evidence type="ECO:0000313" key="3">
    <source>
        <dbReference type="EMBL" id="KAA2254461.1"/>
    </source>
</evidence>
<dbReference type="AlphaFoldDB" id="A0A5B2WRZ7"/>